<gene>
    <name evidence="1" type="ORF">KF715C_ch37430</name>
</gene>
<dbReference type="RefSeq" id="WP_096426477.1">
    <property type="nucleotide sequence ID" value="NZ_AP015029.1"/>
</dbReference>
<evidence type="ECO:0000313" key="1">
    <source>
        <dbReference type="EMBL" id="BAW24316.1"/>
    </source>
</evidence>
<dbReference type="AlphaFoldDB" id="A0A1L7NFR9"/>
<evidence type="ECO:0000313" key="2">
    <source>
        <dbReference type="Proteomes" id="UP000218731"/>
    </source>
</evidence>
<reference evidence="1 2" key="1">
    <citation type="submission" date="2015-11" db="EMBL/GenBank/DDBJ databases">
        <title>Complete genome sequencing of a biphenyl-degrading bacterium, Pseudomonas putida KF715 (=NBRC110667).</title>
        <authorList>
            <person name="Suenaga H."/>
            <person name="Fujihara N."/>
            <person name="Watanabe T."/>
            <person name="Hirose J."/>
            <person name="Kimura N."/>
            <person name="Yamazoe A."/>
            <person name="Hosoyama A."/>
            <person name="Shimodaira J."/>
            <person name="Furukawa K."/>
        </authorList>
    </citation>
    <scope>NUCLEOTIDE SEQUENCE [LARGE SCALE GENOMIC DNA]</scope>
    <source>
        <strain evidence="1 2">KF715</strain>
    </source>
</reference>
<sequence>MKSAAQSKLKYLLSSRPLIVKRDGPYLCLHDAFSGEVLAGQSKVQIIQEAGEVIRILVEFNCDGSYVRLADE</sequence>
<dbReference type="EMBL" id="AP015029">
    <property type="protein sequence ID" value="BAW24316.1"/>
    <property type="molecule type" value="Genomic_DNA"/>
</dbReference>
<dbReference type="Proteomes" id="UP000218731">
    <property type="component" value="Chromosome 1"/>
</dbReference>
<organism evidence="1 2">
    <name type="scientific">Pseudomonas putida</name>
    <name type="common">Arthrobacter siderocapsulatus</name>
    <dbReference type="NCBI Taxonomy" id="303"/>
    <lineage>
        <taxon>Bacteria</taxon>
        <taxon>Pseudomonadati</taxon>
        <taxon>Pseudomonadota</taxon>
        <taxon>Gammaproteobacteria</taxon>
        <taxon>Pseudomonadales</taxon>
        <taxon>Pseudomonadaceae</taxon>
        <taxon>Pseudomonas</taxon>
    </lineage>
</organism>
<name>A0A1L7NFR9_PSEPU</name>
<proteinExistence type="predicted"/>
<accession>A0A1L7NFR9</accession>
<protein>
    <submittedName>
        <fullName evidence="1">Uncharacterized protein</fullName>
    </submittedName>
</protein>